<comment type="caution">
    <text evidence="2">The sequence shown here is derived from an EMBL/GenBank/DDBJ whole genome shotgun (WGS) entry which is preliminary data.</text>
</comment>
<dbReference type="RefSeq" id="WP_230738021.1">
    <property type="nucleotide sequence ID" value="NZ_JAJNDB010000005.1"/>
</dbReference>
<evidence type="ECO:0000313" key="2">
    <source>
        <dbReference type="EMBL" id="MCD2196167.1"/>
    </source>
</evidence>
<feature type="transmembrane region" description="Helical" evidence="1">
    <location>
        <begin position="111"/>
        <end position="137"/>
    </location>
</feature>
<keyword evidence="1" id="KW-1133">Transmembrane helix</keyword>
<protein>
    <submittedName>
        <fullName evidence="2">Uncharacterized protein</fullName>
    </submittedName>
</protein>
<evidence type="ECO:0000256" key="1">
    <source>
        <dbReference type="SAM" id="Phobius"/>
    </source>
</evidence>
<name>A0ABS8PD34_9PSEU</name>
<reference evidence="2 3" key="1">
    <citation type="submission" date="2021-11" db="EMBL/GenBank/DDBJ databases">
        <title>Draft genome sequence of Actinomycetospora sp. SF1 isolated from the rhizosphere soil.</title>
        <authorList>
            <person name="Duangmal K."/>
            <person name="Chantavorakit T."/>
        </authorList>
    </citation>
    <scope>NUCLEOTIDE SEQUENCE [LARGE SCALE GENOMIC DNA]</scope>
    <source>
        <strain evidence="2 3">TBRC 5722</strain>
    </source>
</reference>
<gene>
    <name evidence="2" type="ORF">LQ327_22600</name>
</gene>
<keyword evidence="1" id="KW-0472">Membrane</keyword>
<evidence type="ECO:0000313" key="3">
    <source>
        <dbReference type="Proteomes" id="UP001199469"/>
    </source>
</evidence>
<organism evidence="2 3">
    <name type="scientific">Actinomycetospora endophytica</name>
    <dbReference type="NCBI Taxonomy" id="2291215"/>
    <lineage>
        <taxon>Bacteria</taxon>
        <taxon>Bacillati</taxon>
        <taxon>Actinomycetota</taxon>
        <taxon>Actinomycetes</taxon>
        <taxon>Pseudonocardiales</taxon>
        <taxon>Pseudonocardiaceae</taxon>
        <taxon>Actinomycetospora</taxon>
    </lineage>
</organism>
<feature type="transmembrane region" description="Helical" evidence="1">
    <location>
        <begin position="157"/>
        <end position="180"/>
    </location>
</feature>
<dbReference type="EMBL" id="JAJNDB010000005">
    <property type="protein sequence ID" value="MCD2196167.1"/>
    <property type="molecule type" value="Genomic_DNA"/>
</dbReference>
<dbReference type="Proteomes" id="UP001199469">
    <property type="component" value="Unassembled WGS sequence"/>
</dbReference>
<keyword evidence="1" id="KW-0812">Transmembrane</keyword>
<sequence>MATTGALEAIARCGRRDGGVRRGGLAVDAVTVSLLAIVAHLWAPVLVVAVAWRLAVVGVVDIVTNLLPILEVDGHWALSDYLDEPELSPRARTALGRFLRRRPREDGEPRWLAVYGAVSLAGGIGLLVGGALVWWAVAHDLVAALFTGNVTDIVVGVIVVGPVVLGLLVSSLGLVLEVLLDPTRSEPKVKGP</sequence>
<accession>A0ABS8PD34</accession>
<feature type="transmembrane region" description="Helical" evidence="1">
    <location>
        <begin position="25"/>
        <end position="43"/>
    </location>
</feature>
<keyword evidence="3" id="KW-1185">Reference proteome</keyword>
<proteinExistence type="predicted"/>